<evidence type="ECO:0000313" key="4">
    <source>
        <dbReference type="EMBL" id="KAK3287054.1"/>
    </source>
</evidence>
<evidence type="ECO:0000313" key="5">
    <source>
        <dbReference type="Proteomes" id="UP001190700"/>
    </source>
</evidence>
<dbReference type="Pfam" id="PF05670">
    <property type="entry name" value="NFACT-R_1"/>
    <property type="match status" value="1"/>
</dbReference>
<evidence type="ECO:0000259" key="3">
    <source>
        <dbReference type="Pfam" id="PF05670"/>
    </source>
</evidence>
<dbReference type="AlphaFoldDB" id="A0AAE0GZD0"/>
<dbReference type="InterPro" id="IPR039730">
    <property type="entry name" value="Jlp2/Ccd25"/>
</dbReference>
<sequence>MSSAHVYLRLPTGEGANWEEIPEAILEEASQLVKNNSIEGSKKACVGIHFTPWSNLKKTNNMEVGAVSFFDDKLCKNRKCEKNRELVKQIEKTRSDDQTPDLDRLRLKRDKAEREAKKALAKQAEKNKKDEERQRAEEREERSYDKLFEKMEDTVTTNKDLSEKYKDFNEFEDDFM</sequence>
<dbReference type="PANTHER" id="PTHR13049">
    <property type="entry name" value="DUF814-RELATED"/>
    <property type="match status" value="1"/>
</dbReference>
<accession>A0AAE0GZD0</accession>
<name>A0AAE0GZD0_9CHLO</name>
<evidence type="ECO:0000256" key="1">
    <source>
        <dbReference type="ARBA" id="ARBA00008998"/>
    </source>
</evidence>
<dbReference type="PANTHER" id="PTHR13049:SF2">
    <property type="entry name" value="COILED-COIL DOMAIN-CONTAINING PROTEIN 25"/>
    <property type="match status" value="1"/>
</dbReference>
<dbReference type="EMBL" id="LGRX02001032">
    <property type="protein sequence ID" value="KAK3287054.1"/>
    <property type="molecule type" value="Genomic_DNA"/>
</dbReference>
<comment type="caution">
    <text evidence="4">The sequence shown here is derived from an EMBL/GenBank/DDBJ whole genome shotgun (WGS) entry which is preliminary data.</text>
</comment>
<comment type="similarity">
    <text evidence="1">Belongs to the CCDC25 family.</text>
</comment>
<organism evidence="4 5">
    <name type="scientific">Cymbomonas tetramitiformis</name>
    <dbReference type="NCBI Taxonomy" id="36881"/>
    <lineage>
        <taxon>Eukaryota</taxon>
        <taxon>Viridiplantae</taxon>
        <taxon>Chlorophyta</taxon>
        <taxon>Pyramimonadophyceae</taxon>
        <taxon>Pyramimonadales</taxon>
        <taxon>Pyramimonadaceae</taxon>
        <taxon>Cymbomonas</taxon>
    </lineage>
</organism>
<dbReference type="Proteomes" id="UP001190700">
    <property type="component" value="Unassembled WGS sequence"/>
</dbReference>
<protein>
    <recommendedName>
        <fullName evidence="3">NFACT RNA-binding domain-containing protein</fullName>
    </recommendedName>
</protein>
<evidence type="ECO:0000256" key="2">
    <source>
        <dbReference type="SAM" id="MobiDB-lite"/>
    </source>
</evidence>
<feature type="region of interest" description="Disordered" evidence="2">
    <location>
        <begin position="91"/>
        <end position="149"/>
    </location>
</feature>
<gene>
    <name evidence="4" type="ORF">CYMTET_5415</name>
</gene>
<keyword evidence="5" id="KW-1185">Reference proteome</keyword>
<dbReference type="InterPro" id="IPR008532">
    <property type="entry name" value="NFACT_RNA-bd"/>
</dbReference>
<feature type="domain" description="NFACT RNA-binding" evidence="3">
    <location>
        <begin position="2"/>
        <end position="69"/>
    </location>
</feature>
<proteinExistence type="inferred from homology"/>
<reference evidence="4 5" key="1">
    <citation type="journal article" date="2015" name="Genome Biol. Evol.">
        <title>Comparative Genomics of a Bacterivorous Green Alga Reveals Evolutionary Causalities and Consequences of Phago-Mixotrophic Mode of Nutrition.</title>
        <authorList>
            <person name="Burns J.A."/>
            <person name="Paasch A."/>
            <person name="Narechania A."/>
            <person name="Kim E."/>
        </authorList>
    </citation>
    <scope>NUCLEOTIDE SEQUENCE [LARGE SCALE GENOMIC DNA]</scope>
    <source>
        <strain evidence="4 5">PLY_AMNH</strain>
    </source>
</reference>